<comment type="similarity">
    <text evidence="8">Belongs to the protein kinase superfamily. Ser/Thr protein kinase family. CDC5/Polo subfamily.</text>
</comment>
<dbReference type="GO" id="GO:0004674">
    <property type="term" value="F:protein serine/threonine kinase activity"/>
    <property type="evidence" value="ECO:0007669"/>
    <property type="project" value="UniProtKB-KW"/>
</dbReference>
<name>A0AAN4Z9M0_9BILA</name>
<evidence type="ECO:0000259" key="10">
    <source>
        <dbReference type="PROSITE" id="PS50011"/>
    </source>
</evidence>
<comment type="catalytic activity">
    <reaction evidence="8">
        <text>L-threonyl-[protein] + ATP = O-phospho-L-threonyl-[protein] + ADP + H(+)</text>
        <dbReference type="Rhea" id="RHEA:46608"/>
        <dbReference type="Rhea" id="RHEA-COMP:11060"/>
        <dbReference type="Rhea" id="RHEA-COMP:11605"/>
        <dbReference type="ChEBI" id="CHEBI:15378"/>
        <dbReference type="ChEBI" id="CHEBI:30013"/>
        <dbReference type="ChEBI" id="CHEBI:30616"/>
        <dbReference type="ChEBI" id="CHEBI:61977"/>
        <dbReference type="ChEBI" id="CHEBI:456216"/>
        <dbReference type="EC" id="2.7.11.21"/>
    </reaction>
</comment>
<keyword evidence="5 8" id="KW-0418">Kinase</keyword>
<evidence type="ECO:0000313" key="13">
    <source>
        <dbReference type="Proteomes" id="UP001328107"/>
    </source>
</evidence>
<dbReference type="InterPro" id="IPR008271">
    <property type="entry name" value="Ser/Thr_kinase_AS"/>
</dbReference>
<evidence type="ECO:0000256" key="4">
    <source>
        <dbReference type="ARBA" id="ARBA00022741"/>
    </source>
</evidence>
<dbReference type="Pfam" id="PF00069">
    <property type="entry name" value="Pkinase"/>
    <property type="match status" value="1"/>
</dbReference>
<feature type="non-terminal residue" evidence="12">
    <location>
        <position position="1"/>
    </location>
</feature>
<feature type="domain" description="POLO box" evidence="11">
    <location>
        <begin position="409"/>
        <end position="485"/>
    </location>
</feature>
<comment type="caution">
    <text evidence="12">The sequence shown here is derived from an EMBL/GenBank/DDBJ whole genome shotgun (WGS) entry which is preliminary data.</text>
</comment>
<dbReference type="InterPro" id="IPR036947">
    <property type="entry name" value="POLO_box_dom_sf"/>
</dbReference>
<dbReference type="PROSITE" id="PS50078">
    <property type="entry name" value="POLO_BOX"/>
    <property type="match status" value="2"/>
</dbReference>
<keyword evidence="3 8" id="KW-0808">Transferase</keyword>
<feature type="region of interest" description="Disordered" evidence="9">
    <location>
        <begin position="316"/>
        <end position="335"/>
    </location>
</feature>
<evidence type="ECO:0000259" key="11">
    <source>
        <dbReference type="PROSITE" id="PS50078"/>
    </source>
</evidence>
<dbReference type="GO" id="GO:0005524">
    <property type="term" value="F:ATP binding"/>
    <property type="evidence" value="ECO:0007669"/>
    <property type="project" value="UniProtKB-UniRule"/>
</dbReference>
<dbReference type="Pfam" id="PF00659">
    <property type="entry name" value="POLO_box"/>
    <property type="match status" value="1"/>
</dbReference>
<feature type="domain" description="Protein kinase" evidence="10">
    <location>
        <begin position="26"/>
        <end position="280"/>
    </location>
</feature>
<reference evidence="13" key="1">
    <citation type="submission" date="2022-10" db="EMBL/GenBank/DDBJ databases">
        <title>Genome assembly of Pristionchus species.</title>
        <authorList>
            <person name="Yoshida K."/>
            <person name="Sommer R.J."/>
        </authorList>
    </citation>
    <scope>NUCLEOTIDE SEQUENCE [LARGE SCALE GENOMIC DNA]</scope>
    <source>
        <strain evidence="13">RS5460</strain>
    </source>
</reference>
<dbReference type="EC" id="2.7.11.21" evidence="8"/>
<evidence type="ECO:0000256" key="2">
    <source>
        <dbReference type="ARBA" id="ARBA00022527"/>
    </source>
</evidence>
<dbReference type="SUPFAM" id="SSF82615">
    <property type="entry name" value="Polo-box domain"/>
    <property type="match status" value="2"/>
</dbReference>
<organism evidence="12 13">
    <name type="scientific">Pristionchus mayeri</name>
    <dbReference type="NCBI Taxonomy" id="1317129"/>
    <lineage>
        <taxon>Eukaryota</taxon>
        <taxon>Metazoa</taxon>
        <taxon>Ecdysozoa</taxon>
        <taxon>Nematoda</taxon>
        <taxon>Chromadorea</taxon>
        <taxon>Rhabditida</taxon>
        <taxon>Rhabditina</taxon>
        <taxon>Diplogasteromorpha</taxon>
        <taxon>Diplogasteroidea</taxon>
        <taxon>Neodiplogasteridae</taxon>
        <taxon>Pristionchus</taxon>
    </lineage>
</organism>
<keyword evidence="13" id="KW-1185">Reference proteome</keyword>
<dbReference type="PROSITE" id="PS50011">
    <property type="entry name" value="PROTEIN_KINASE_DOM"/>
    <property type="match status" value="1"/>
</dbReference>
<dbReference type="InterPro" id="IPR017441">
    <property type="entry name" value="Protein_kinase_ATP_BS"/>
</dbReference>
<dbReference type="InterPro" id="IPR000959">
    <property type="entry name" value="POLO_box_dom"/>
</dbReference>
<dbReference type="AlphaFoldDB" id="A0AAN4Z9M0"/>
<proteinExistence type="inferred from homology"/>
<sequence length="611" mass="67812">FRPTMGRVPAGEENQRFFDSSTRTSYKSLLLLGKGGFAKCYKVRDEFSQDNWALKVIDKKNMNDNQYNKVLREIKIHEGLDHPHIVRLMRTFEDDSNVHIVMELCCEKTLLTLINDSSRLSEQDSQYYLRGVVSAVTFLLSYDIIHRDIKPGNILLKESGSRTVVKLADFGLACMMKDVSGASVSGTPNYLAPEVLKRKGHSSSSEAWSIGCLLFCMVVGLPPFDSTSIQETYRRIEAGDYKYPPKIGLSSAVVTLIDGLLRVPVSERLGVFDISSSAFMRSSVVKTSFTNIANSRNCSVAASRTCSSRVSYSGVCHPNSPTRSKYSPPPPPLPPRQSVFQYSQGLAHSTYGFDTTRSQSHQDSSSSLSISPSLPNLLFADLDIHTATLGSLLSGVQSMAAVRMDHPLHISKWVDYSNKYGFGCLLSDGTTSVKFNSGEIVSLRNDFTGVYAKSHSMKPLPLNMRDAHIAKLVELAKSYNSYMKTQLAKAAKVDDTRENRRWNDMSTPYITHFSKNKKSVMVMLSDGTIQINFTSEHIKMIISPDTSTSSLLSFIDPDGVFTTCRTTSLPPSPRCLSSSILSLIRESNEFISTEMSYLRCSRHSCPLTTSC</sequence>
<dbReference type="InterPro" id="IPR000719">
    <property type="entry name" value="Prot_kinase_dom"/>
</dbReference>
<dbReference type="GO" id="GO:0005737">
    <property type="term" value="C:cytoplasm"/>
    <property type="evidence" value="ECO:0007669"/>
    <property type="project" value="TreeGrafter"/>
</dbReference>
<accession>A0AAN4Z9M0</accession>
<dbReference type="PANTHER" id="PTHR24345:SF0">
    <property type="entry name" value="CELL CYCLE SERINE_THREONINE-PROTEIN KINASE CDC5_MSD2"/>
    <property type="match status" value="1"/>
</dbReference>
<dbReference type="GO" id="GO:0000922">
    <property type="term" value="C:spindle pole"/>
    <property type="evidence" value="ECO:0007669"/>
    <property type="project" value="TreeGrafter"/>
</dbReference>
<dbReference type="GO" id="GO:0007052">
    <property type="term" value="P:mitotic spindle organization"/>
    <property type="evidence" value="ECO:0007669"/>
    <property type="project" value="TreeGrafter"/>
</dbReference>
<keyword evidence="2 8" id="KW-0723">Serine/threonine-protein kinase</keyword>
<dbReference type="CDD" id="cd13118">
    <property type="entry name" value="POLO_box_1"/>
    <property type="match status" value="1"/>
</dbReference>
<dbReference type="InterPro" id="IPR011009">
    <property type="entry name" value="Kinase-like_dom_sf"/>
</dbReference>
<evidence type="ECO:0000256" key="5">
    <source>
        <dbReference type="ARBA" id="ARBA00022777"/>
    </source>
</evidence>
<gene>
    <name evidence="12" type="ORF">PMAYCL1PPCAC_07253</name>
</gene>
<dbReference type="PROSITE" id="PS00108">
    <property type="entry name" value="PROTEIN_KINASE_ST"/>
    <property type="match status" value="1"/>
</dbReference>
<dbReference type="PROSITE" id="PS00107">
    <property type="entry name" value="PROTEIN_KINASE_ATP"/>
    <property type="match status" value="1"/>
</dbReference>
<keyword evidence="4 7" id="KW-0547">Nucleotide-binding</keyword>
<evidence type="ECO:0000256" key="1">
    <source>
        <dbReference type="ARBA" id="ARBA00001946"/>
    </source>
</evidence>
<evidence type="ECO:0000256" key="9">
    <source>
        <dbReference type="SAM" id="MobiDB-lite"/>
    </source>
</evidence>
<dbReference type="Gene3D" id="3.30.1120.30">
    <property type="entry name" value="POLO box domain"/>
    <property type="match status" value="2"/>
</dbReference>
<dbReference type="Gene3D" id="1.10.510.10">
    <property type="entry name" value="Transferase(Phosphotransferase) domain 1"/>
    <property type="match status" value="1"/>
</dbReference>
<keyword evidence="6 7" id="KW-0067">ATP-binding</keyword>
<dbReference type="EMBL" id="BTRK01000002">
    <property type="protein sequence ID" value="GMR37058.1"/>
    <property type="molecule type" value="Genomic_DNA"/>
</dbReference>
<evidence type="ECO:0000256" key="7">
    <source>
        <dbReference type="PROSITE-ProRule" id="PRU10141"/>
    </source>
</evidence>
<evidence type="ECO:0000256" key="6">
    <source>
        <dbReference type="ARBA" id="ARBA00022840"/>
    </source>
</evidence>
<dbReference type="GO" id="GO:0000776">
    <property type="term" value="C:kinetochore"/>
    <property type="evidence" value="ECO:0007669"/>
    <property type="project" value="TreeGrafter"/>
</dbReference>
<dbReference type="InterPro" id="IPR033701">
    <property type="entry name" value="POLO_box_1"/>
</dbReference>
<feature type="domain" description="POLO box" evidence="11">
    <location>
        <begin position="509"/>
        <end position="600"/>
    </location>
</feature>
<dbReference type="FunFam" id="1.10.510.10:FF:000571">
    <property type="entry name" value="Maternal embryonic leucine zipper kinase"/>
    <property type="match status" value="1"/>
</dbReference>
<dbReference type="SUPFAM" id="SSF56112">
    <property type="entry name" value="Protein kinase-like (PK-like)"/>
    <property type="match status" value="1"/>
</dbReference>
<dbReference type="PANTHER" id="PTHR24345">
    <property type="entry name" value="SERINE/THREONINE-PROTEIN KINASE PLK"/>
    <property type="match status" value="1"/>
</dbReference>
<evidence type="ECO:0000256" key="3">
    <source>
        <dbReference type="ARBA" id="ARBA00022679"/>
    </source>
</evidence>
<feature type="binding site" evidence="7">
    <location>
        <position position="55"/>
    </location>
    <ligand>
        <name>ATP</name>
        <dbReference type="ChEBI" id="CHEBI:30616"/>
    </ligand>
</feature>
<comment type="cofactor">
    <cofactor evidence="1">
        <name>Mg(2+)</name>
        <dbReference type="ChEBI" id="CHEBI:18420"/>
    </cofactor>
</comment>
<dbReference type="Proteomes" id="UP001328107">
    <property type="component" value="Unassembled WGS sequence"/>
</dbReference>
<dbReference type="SMART" id="SM00220">
    <property type="entry name" value="S_TKc"/>
    <property type="match status" value="1"/>
</dbReference>
<evidence type="ECO:0000256" key="8">
    <source>
        <dbReference type="RuleBase" id="RU361162"/>
    </source>
</evidence>
<dbReference type="FunFam" id="3.30.200.20:FF:000042">
    <property type="entry name" value="Aurora kinase A"/>
    <property type="match status" value="1"/>
</dbReference>
<dbReference type="GO" id="GO:0005634">
    <property type="term" value="C:nucleus"/>
    <property type="evidence" value="ECO:0007669"/>
    <property type="project" value="TreeGrafter"/>
</dbReference>
<protein>
    <recommendedName>
        <fullName evidence="8">Serine/threonine-protein kinase PLK</fullName>
        <ecNumber evidence="8">2.7.11.21</ecNumber>
    </recommendedName>
    <alternativeName>
        <fullName evidence="8">Polo-like kinase</fullName>
    </alternativeName>
</protein>
<evidence type="ECO:0000313" key="12">
    <source>
        <dbReference type="EMBL" id="GMR37058.1"/>
    </source>
</evidence>